<dbReference type="PANTHER" id="PTHR46796:SF6">
    <property type="entry name" value="ARAC SUBFAMILY"/>
    <property type="match status" value="1"/>
</dbReference>
<dbReference type="InterPro" id="IPR009057">
    <property type="entry name" value="Homeodomain-like_sf"/>
</dbReference>
<protein>
    <submittedName>
        <fullName evidence="6">AraC family transcriptional regulator</fullName>
    </submittedName>
</protein>
<accession>A0A837DA22</accession>
<name>A0A837DA22_9PSEU</name>
<evidence type="ECO:0000256" key="2">
    <source>
        <dbReference type="ARBA" id="ARBA00023125"/>
    </source>
</evidence>
<evidence type="ECO:0000259" key="5">
    <source>
        <dbReference type="PROSITE" id="PS01124"/>
    </source>
</evidence>
<dbReference type="AlphaFoldDB" id="A0A837DA22"/>
<proteinExistence type="predicted"/>
<feature type="region of interest" description="Disordered" evidence="4">
    <location>
        <begin position="1"/>
        <end position="21"/>
    </location>
</feature>
<gene>
    <name evidence="6" type="ORF">MINT15_28280</name>
</gene>
<dbReference type="GO" id="GO:0043565">
    <property type="term" value="F:sequence-specific DNA binding"/>
    <property type="evidence" value="ECO:0007669"/>
    <property type="project" value="InterPro"/>
</dbReference>
<evidence type="ECO:0000313" key="6">
    <source>
        <dbReference type="EMBL" id="KHF42626.1"/>
    </source>
</evidence>
<dbReference type="GO" id="GO:0003700">
    <property type="term" value="F:DNA-binding transcription factor activity"/>
    <property type="evidence" value="ECO:0007669"/>
    <property type="project" value="InterPro"/>
</dbReference>
<dbReference type="RefSeq" id="WP_037311613.1">
    <property type="nucleotide sequence ID" value="NZ_FOWS01000001.1"/>
</dbReference>
<comment type="caution">
    <text evidence="6">The sequence shown here is derived from an EMBL/GenBank/DDBJ whole genome shotgun (WGS) entry which is preliminary data.</text>
</comment>
<dbReference type="PRINTS" id="PR00032">
    <property type="entry name" value="HTHARAC"/>
</dbReference>
<feature type="compositionally biased region" description="Basic and acidic residues" evidence="4">
    <location>
        <begin position="1"/>
        <end position="16"/>
    </location>
</feature>
<feature type="domain" description="HTH araC/xylS-type" evidence="5">
    <location>
        <begin position="214"/>
        <end position="315"/>
    </location>
</feature>
<dbReference type="Pfam" id="PF12833">
    <property type="entry name" value="HTH_18"/>
    <property type="match status" value="1"/>
</dbReference>
<dbReference type="PANTHER" id="PTHR46796">
    <property type="entry name" value="HTH-TYPE TRANSCRIPTIONAL ACTIVATOR RHAS-RELATED"/>
    <property type="match status" value="1"/>
</dbReference>
<sequence>MTDREHRGTTSSESDKSGAAAATPATLLEMRHLTSDPHLQQRDLPLDSMRMWAMSFAPMMFHRTPEQIEQSDADTYNLVLLRAGTMRRVDATSEMTYGPGDMHVNDSSLPFQLEAHGCHMVSCIGVEVPKRLLPLPNDRVAALVGRKLSAREGMGGLLATVLDHLITGHGSYRSTDAPRLAVVLRETLAGLFARTLQDEEQYVPTAAYRRDLLLRMRMFIDQHLSDPELGPRLIAAAHNVSISYVHRLFGDDGTTVAGWIRARRLERARRDLCDPAMRTVPVHHIAARWGFSHHAAFTRAFRTAYGVAPRDFRRAALPQTKWRERQKIEDAVPTTSPVVHTNMVSRQ</sequence>
<dbReference type="EMBL" id="JRZE01000006">
    <property type="protein sequence ID" value="KHF42626.1"/>
    <property type="molecule type" value="Genomic_DNA"/>
</dbReference>
<dbReference type="Gene3D" id="1.10.10.60">
    <property type="entry name" value="Homeodomain-like"/>
    <property type="match status" value="1"/>
</dbReference>
<dbReference type="OrthoDB" id="9799345at2"/>
<dbReference type="InterPro" id="IPR050204">
    <property type="entry name" value="AraC_XylS_family_regulators"/>
</dbReference>
<evidence type="ECO:0000313" key="7">
    <source>
        <dbReference type="Proteomes" id="UP000030848"/>
    </source>
</evidence>
<dbReference type="SMART" id="SM00342">
    <property type="entry name" value="HTH_ARAC"/>
    <property type="match status" value="1"/>
</dbReference>
<reference evidence="6 7" key="1">
    <citation type="submission" date="2014-10" db="EMBL/GenBank/DDBJ databases">
        <title>Genome sequence of Micropolyspora internatus JCM3315.</title>
        <authorList>
            <person name="Shin S.-K."/>
            <person name="Yi H."/>
        </authorList>
    </citation>
    <scope>NUCLEOTIDE SEQUENCE [LARGE SCALE GENOMIC DNA]</scope>
    <source>
        <strain evidence="6 7">JCM 3315</strain>
    </source>
</reference>
<evidence type="ECO:0000256" key="4">
    <source>
        <dbReference type="SAM" id="MobiDB-lite"/>
    </source>
</evidence>
<dbReference type="PROSITE" id="PS01124">
    <property type="entry name" value="HTH_ARAC_FAMILY_2"/>
    <property type="match status" value="1"/>
</dbReference>
<dbReference type="InterPro" id="IPR020449">
    <property type="entry name" value="Tscrpt_reg_AraC-type_HTH"/>
</dbReference>
<organism evidence="6 7">
    <name type="scientific">Saccharomonospora viridis</name>
    <dbReference type="NCBI Taxonomy" id="1852"/>
    <lineage>
        <taxon>Bacteria</taxon>
        <taxon>Bacillati</taxon>
        <taxon>Actinomycetota</taxon>
        <taxon>Actinomycetes</taxon>
        <taxon>Pseudonocardiales</taxon>
        <taxon>Pseudonocardiaceae</taxon>
        <taxon>Saccharomonospora</taxon>
    </lineage>
</organism>
<evidence type="ECO:0000256" key="3">
    <source>
        <dbReference type="ARBA" id="ARBA00023163"/>
    </source>
</evidence>
<keyword evidence="3" id="KW-0804">Transcription</keyword>
<dbReference type="SUPFAM" id="SSF46689">
    <property type="entry name" value="Homeodomain-like"/>
    <property type="match status" value="1"/>
</dbReference>
<keyword evidence="1" id="KW-0805">Transcription regulation</keyword>
<keyword evidence="2" id="KW-0238">DNA-binding</keyword>
<evidence type="ECO:0000256" key="1">
    <source>
        <dbReference type="ARBA" id="ARBA00023015"/>
    </source>
</evidence>
<dbReference type="InterPro" id="IPR018060">
    <property type="entry name" value="HTH_AraC"/>
</dbReference>
<dbReference type="Proteomes" id="UP000030848">
    <property type="component" value="Unassembled WGS sequence"/>
</dbReference>